<dbReference type="EC" id="3.1.3.16" evidence="4"/>
<comment type="subcellular location">
    <subcellularLocation>
        <location evidence="2">Membrane</location>
        <topology evidence="2">Peripheral membrane protein</topology>
    </subcellularLocation>
</comment>
<evidence type="ECO:0000256" key="10">
    <source>
        <dbReference type="ARBA" id="ARBA00047761"/>
    </source>
</evidence>
<dbReference type="GO" id="GO:0046872">
    <property type="term" value="F:metal ion binding"/>
    <property type="evidence" value="ECO:0007669"/>
    <property type="project" value="UniProtKB-KW"/>
</dbReference>
<comment type="caution">
    <text evidence="14">The sequence shown here is derived from an EMBL/GenBank/DDBJ whole genome shotgun (WGS) entry which is preliminary data.</text>
</comment>
<dbReference type="GO" id="GO:0004722">
    <property type="term" value="F:protein serine/threonine phosphatase activity"/>
    <property type="evidence" value="ECO:0007669"/>
    <property type="project" value="UniProtKB-EC"/>
</dbReference>
<keyword evidence="6 12" id="KW-0378">Hydrolase</keyword>
<dbReference type="PANTHER" id="PTHR13832:SF803">
    <property type="entry name" value="PROTEIN PHOSPHATASE 1G"/>
    <property type="match status" value="1"/>
</dbReference>
<keyword evidence="7" id="KW-0460">Magnesium</keyword>
<dbReference type="InterPro" id="IPR001932">
    <property type="entry name" value="PPM-type_phosphatase-like_dom"/>
</dbReference>
<keyword evidence="5" id="KW-0479">Metal-binding</keyword>
<comment type="catalytic activity">
    <reaction evidence="10">
        <text>O-phospho-L-seryl-[protein] + H2O = L-seryl-[protein] + phosphate</text>
        <dbReference type="Rhea" id="RHEA:20629"/>
        <dbReference type="Rhea" id="RHEA-COMP:9863"/>
        <dbReference type="Rhea" id="RHEA-COMP:11604"/>
        <dbReference type="ChEBI" id="CHEBI:15377"/>
        <dbReference type="ChEBI" id="CHEBI:29999"/>
        <dbReference type="ChEBI" id="CHEBI:43474"/>
        <dbReference type="ChEBI" id="CHEBI:83421"/>
        <dbReference type="EC" id="3.1.3.16"/>
    </reaction>
</comment>
<proteinExistence type="inferred from homology"/>
<feature type="domain" description="PPM-type phosphatase" evidence="13">
    <location>
        <begin position="22"/>
        <end position="214"/>
    </location>
</feature>
<dbReference type="SMART" id="SM00332">
    <property type="entry name" value="PP2Cc"/>
    <property type="match status" value="1"/>
</dbReference>
<evidence type="ECO:0000256" key="11">
    <source>
        <dbReference type="ARBA" id="ARBA00048336"/>
    </source>
</evidence>
<evidence type="ECO:0000256" key="1">
    <source>
        <dbReference type="ARBA" id="ARBA00001936"/>
    </source>
</evidence>
<dbReference type="EMBL" id="CANTFM010000309">
    <property type="protein sequence ID" value="CAI5717818.1"/>
    <property type="molecule type" value="Genomic_DNA"/>
</dbReference>
<keyword evidence="9" id="KW-0464">Manganese</keyword>
<evidence type="ECO:0000256" key="5">
    <source>
        <dbReference type="ARBA" id="ARBA00022723"/>
    </source>
</evidence>
<keyword evidence="8 12" id="KW-0904">Protein phosphatase</keyword>
<sequence>MTRVKPGRKLADQYLPSPVVRDYAAVSTQNSQFRTHIEDECVAIPKYRAFPDDPAVSSYFGVYDGHGGGLRQQRNRSNVTTTSSIDNCSAVEIDVLSNADIESYTEAFSYLEKELENFDESSESGSTVVICLIRKYNGRTTFHIANVGDSRAIFCCNGQTSRLSVEHKATNEDEADENKFISSAPHIESLELAPNNAFLLLVSEVSPTSSTTRG</sequence>
<protein>
    <recommendedName>
        <fullName evidence="4">protein-serine/threonine phosphatase</fullName>
        <ecNumber evidence="4">3.1.3.16</ecNumber>
    </recommendedName>
</protein>
<comment type="catalytic activity">
    <reaction evidence="11">
        <text>O-phospho-L-threonyl-[protein] + H2O = L-threonyl-[protein] + phosphate</text>
        <dbReference type="Rhea" id="RHEA:47004"/>
        <dbReference type="Rhea" id="RHEA-COMP:11060"/>
        <dbReference type="Rhea" id="RHEA-COMP:11605"/>
        <dbReference type="ChEBI" id="CHEBI:15377"/>
        <dbReference type="ChEBI" id="CHEBI:30013"/>
        <dbReference type="ChEBI" id="CHEBI:43474"/>
        <dbReference type="ChEBI" id="CHEBI:61977"/>
        <dbReference type="EC" id="3.1.3.16"/>
    </reaction>
</comment>
<evidence type="ECO:0000256" key="4">
    <source>
        <dbReference type="ARBA" id="ARBA00013081"/>
    </source>
</evidence>
<dbReference type="SUPFAM" id="SSF81606">
    <property type="entry name" value="PP2C-like"/>
    <property type="match status" value="1"/>
</dbReference>
<accession>A0AAV0TCM2</accession>
<evidence type="ECO:0000256" key="3">
    <source>
        <dbReference type="ARBA" id="ARBA00006702"/>
    </source>
</evidence>
<dbReference type="InterPro" id="IPR036457">
    <property type="entry name" value="PPM-type-like_dom_sf"/>
</dbReference>
<dbReference type="InterPro" id="IPR015655">
    <property type="entry name" value="PP2C"/>
</dbReference>
<evidence type="ECO:0000256" key="2">
    <source>
        <dbReference type="ARBA" id="ARBA00004170"/>
    </source>
</evidence>
<evidence type="ECO:0000313" key="14">
    <source>
        <dbReference type="EMBL" id="CAI5717818.1"/>
    </source>
</evidence>
<dbReference type="Gene3D" id="3.60.40.10">
    <property type="entry name" value="PPM-type phosphatase domain"/>
    <property type="match status" value="1"/>
</dbReference>
<dbReference type="Pfam" id="PF00481">
    <property type="entry name" value="PP2C"/>
    <property type="match status" value="1"/>
</dbReference>
<comment type="similarity">
    <text evidence="3 12">Belongs to the PP2C family.</text>
</comment>
<reference evidence="14" key="1">
    <citation type="submission" date="2022-12" db="EMBL/GenBank/DDBJ databases">
        <authorList>
            <person name="Webb A."/>
        </authorList>
    </citation>
    <scope>NUCLEOTIDE SEQUENCE</scope>
    <source>
        <strain evidence="14">Pd1</strain>
    </source>
</reference>
<comment type="cofactor">
    <cofactor evidence="1">
        <name>Mn(2+)</name>
        <dbReference type="ChEBI" id="CHEBI:29035"/>
    </cofactor>
</comment>
<evidence type="ECO:0000256" key="8">
    <source>
        <dbReference type="ARBA" id="ARBA00022912"/>
    </source>
</evidence>
<organism evidence="14 15">
    <name type="scientific">Peronospora destructor</name>
    <dbReference type="NCBI Taxonomy" id="86335"/>
    <lineage>
        <taxon>Eukaryota</taxon>
        <taxon>Sar</taxon>
        <taxon>Stramenopiles</taxon>
        <taxon>Oomycota</taxon>
        <taxon>Peronosporomycetes</taxon>
        <taxon>Peronosporales</taxon>
        <taxon>Peronosporaceae</taxon>
        <taxon>Peronospora</taxon>
    </lineage>
</organism>
<evidence type="ECO:0000256" key="6">
    <source>
        <dbReference type="ARBA" id="ARBA00022801"/>
    </source>
</evidence>
<dbReference type="AlphaFoldDB" id="A0AAV0TCM2"/>
<name>A0AAV0TCM2_9STRA</name>
<evidence type="ECO:0000313" key="15">
    <source>
        <dbReference type="Proteomes" id="UP001162029"/>
    </source>
</evidence>
<evidence type="ECO:0000256" key="9">
    <source>
        <dbReference type="ARBA" id="ARBA00023211"/>
    </source>
</evidence>
<dbReference type="PANTHER" id="PTHR13832">
    <property type="entry name" value="PROTEIN PHOSPHATASE 2C"/>
    <property type="match status" value="1"/>
</dbReference>
<dbReference type="PROSITE" id="PS01032">
    <property type="entry name" value="PPM_1"/>
    <property type="match status" value="1"/>
</dbReference>
<gene>
    <name evidence="14" type="ORF">PDE001_LOCUS1751</name>
</gene>
<dbReference type="InterPro" id="IPR000222">
    <property type="entry name" value="PP2C_BS"/>
</dbReference>
<keyword evidence="15" id="KW-1185">Reference proteome</keyword>
<evidence type="ECO:0000259" key="13">
    <source>
        <dbReference type="PROSITE" id="PS51746"/>
    </source>
</evidence>
<dbReference type="GO" id="GO:0016020">
    <property type="term" value="C:membrane"/>
    <property type="evidence" value="ECO:0007669"/>
    <property type="project" value="UniProtKB-SubCell"/>
</dbReference>
<evidence type="ECO:0000256" key="7">
    <source>
        <dbReference type="ARBA" id="ARBA00022842"/>
    </source>
</evidence>
<dbReference type="CDD" id="cd00143">
    <property type="entry name" value="PP2Cc"/>
    <property type="match status" value="1"/>
</dbReference>
<evidence type="ECO:0000256" key="12">
    <source>
        <dbReference type="RuleBase" id="RU003465"/>
    </source>
</evidence>
<dbReference type="Proteomes" id="UP001162029">
    <property type="component" value="Unassembled WGS sequence"/>
</dbReference>
<dbReference type="PROSITE" id="PS51746">
    <property type="entry name" value="PPM_2"/>
    <property type="match status" value="1"/>
</dbReference>